<dbReference type="GO" id="GO:0002949">
    <property type="term" value="P:tRNA threonylcarbamoyladenosine modification"/>
    <property type="evidence" value="ECO:0007669"/>
    <property type="project" value="InterPro"/>
</dbReference>
<evidence type="ECO:0000259" key="4">
    <source>
        <dbReference type="Pfam" id="PF00814"/>
    </source>
</evidence>
<comment type="caution">
    <text evidence="5">The sequence shown here is derived from an EMBL/GenBank/DDBJ whole genome shotgun (WGS) entry which is preliminary data.</text>
</comment>
<evidence type="ECO:0000256" key="2">
    <source>
        <dbReference type="ARBA" id="ARBA00019012"/>
    </source>
</evidence>
<dbReference type="InterPro" id="IPR022496">
    <property type="entry name" value="T6A_TsaB"/>
</dbReference>
<feature type="domain" description="Gcp-like" evidence="4">
    <location>
        <begin position="30"/>
        <end position="128"/>
    </location>
</feature>
<evidence type="ECO:0000313" key="5">
    <source>
        <dbReference type="EMBL" id="TDR20624.1"/>
    </source>
</evidence>
<dbReference type="Pfam" id="PF00814">
    <property type="entry name" value="TsaD"/>
    <property type="match status" value="1"/>
</dbReference>
<dbReference type="RefSeq" id="WP_099018458.1">
    <property type="nucleotide sequence ID" value="NZ_NIHB01000001.1"/>
</dbReference>
<dbReference type="AlphaFoldDB" id="A0A4R6XRJ1"/>
<comment type="similarity">
    <text evidence="1">Belongs to the KAE1 / TsaD family. TsaB subfamily.</text>
</comment>
<reference evidence="5 6" key="1">
    <citation type="submission" date="2019-03" db="EMBL/GenBank/DDBJ databases">
        <title>Genomic Encyclopedia of Type Strains, Phase IV (KMG-IV): sequencing the most valuable type-strain genomes for metagenomic binning, comparative biology and taxonomic classification.</title>
        <authorList>
            <person name="Goeker M."/>
        </authorList>
    </citation>
    <scope>NUCLEOTIDE SEQUENCE [LARGE SCALE GENOMIC DNA]</scope>
    <source>
        <strain evidence="5 6">DSM 25488</strain>
    </source>
</reference>
<name>A0A4R6XRJ1_9GAMM</name>
<dbReference type="CDD" id="cd24032">
    <property type="entry name" value="ASKHA_NBD_TsaB"/>
    <property type="match status" value="1"/>
</dbReference>
<sequence length="219" mass="24039">MNLIAIETSTENCSVALLHQGLITHRTLLAPQKHAELVLGYLQELLDEQQLKKSDLDGIVFGQGPGAFTGVRIAMSVVQGLALALDLPVLGISTLYNMAYQVMKTHPNSRIMIANDARMGEVYWATFGSHHNEQEPTELVRLSDDALSLPEDLNCGGFDVCAGSAFKQMVKVHDGTTVADQMLPDAMTLLEIAPKRFTSEAQNIIDIKPSYIREKVVFN</sequence>
<proteinExistence type="inferred from homology"/>
<gene>
    <name evidence="5" type="ORF">C8D91_1599</name>
</gene>
<organism evidence="5 6">
    <name type="scientific">Marinicella litoralis</name>
    <dbReference type="NCBI Taxonomy" id="644220"/>
    <lineage>
        <taxon>Bacteria</taxon>
        <taxon>Pseudomonadati</taxon>
        <taxon>Pseudomonadota</taxon>
        <taxon>Gammaproteobacteria</taxon>
        <taxon>Lysobacterales</taxon>
        <taxon>Marinicellaceae</taxon>
        <taxon>Marinicella</taxon>
    </lineage>
</organism>
<dbReference type="Proteomes" id="UP000295724">
    <property type="component" value="Unassembled WGS sequence"/>
</dbReference>
<dbReference type="EMBL" id="SNZB01000003">
    <property type="protein sequence ID" value="TDR20624.1"/>
    <property type="molecule type" value="Genomic_DNA"/>
</dbReference>
<keyword evidence="6" id="KW-1185">Reference proteome</keyword>
<dbReference type="PANTHER" id="PTHR11735:SF11">
    <property type="entry name" value="TRNA THREONYLCARBAMOYLADENOSINE BIOSYNTHESIS PROTEIN TSAB"/>
    <property type="match status" value="1"/>
</dbReference>
<dbReference type="InterPro" id="IPR043129">
    <property type="entry name" value="ATPase_NBD"/>
</dbReference>
<evidence type="ECO:0000256" key="3">
    <source>
        <dbReference type="ARBA" id="ARBA00032446"/>
    </source>
</evidence>
<dbReference type="OrthoDB" id="9809995at2"/>
<protein>
    <recommendedName>
        <fullName evidence="2">tRNA threonylcarbamoyladenosine biosynthesis protein TsaB</fullName>
    </recommendedName>
    <alternativeName>
        <fullName evidence="3">t(6)A37 threonylcarbamoyladenosine biosynthesis protein TsaB</fullName>
    </alternativeName>
</protein>
<dbReference type="NCBIfam" id="TIGR03725">
    <property type="entry name" value="T6A_YeaZ"/>
    <property type="match status" value="1"/>
</dbReference>
<dbReference type="SUPFAM" id="SSF53067">
    <property type="entry name" value="Actin-like ATPase domain"/>
    <property type="match status" value="2"/>
</dbReference>
<dbReference type="Gene3D" id="3.30.420.40">
    <property type="match status" value="2"/>
</dbReference>
<evidence type="ECO:0000313" key="6">
    <source>
        <dbReference type="Proteomes" id="UP000295724"/>
    </source>
</evidence>
<dbReference type="GO" id="GO:0005829">
    <property type="term" value="C:cytosol"/>
    <property type="evidence" value="ECO:0007669"/>
    <property type="project" value="TreeGrafter"/>
</dbReference>
<accession>A0A4R6XRJ1</accession>
<evidence type="ECO:0000256" key="1">
    <source>
        <dbReference type="ARBA" id="ARBA00010493"/>
    </source>
</evidence>
<dbReference type="InterPro" id="IPR000905">
    <property type="entry name" value="Gcp-like_dom"/>
</dbReference>
<dbReference type="PANTHER" id="PTHR11735">
    <property type="entry name" value="TRNA N6-ADENOSINE THREONYLCARBAMOYLTRANSFERASE"/>
    <property type="match status" value="1"/>
</dbReference>